<feature type="domain" description="EamA" evidence="2">
    <location>
        <begin position="11"/>
        <end position="146"/>
    </location>
</feature>
<dbReference type="AlphaFoldDB" id="A0A081BXH6"/>
<feature type="transmembrane region" description="Helical" evidence="1">
    <location>
        <begin position="45"/>
        <end position="62"/>
    </location>
</feature>
<dbReference type="Gene3D" id="1.10.3730.20">
    <property type="match status" value="1"/>
</dbReference>
<organism evidence="3">
    <name type="scientific">Vecturithrix granuli</name>
    <dbReference type="NCBI Taxonomy" id="1499967"/>
    <lineage>
        <taxon>Bacteria</taxon>
        <taxon>Candidatus Moduliflexota</taxon>
        <taxon>Candidatus Vecturitrichia</taxon>
        <taxon>Candidatus Vecturitrichales</taxon>
        <taxon>Candidatus Vecturitrichaceae</taxon>
        <taxon>Candidatus Vecturithrix</taxon>
    </lineage>
</organism>
<dbReference type="SUPFAM" id="SSF103481">
    <property type="entry name" value="Multidrug resistance efflux transporter EmrE"/>
    <property type="match status" value="2"/>
</dbReference>
<evidence type="ECO:0000313" key="4">
    <source>
        <dbReference type="Proteomes" id="UP000030661"/>
    </source>
</evidence>
<dbReference type="eggNOG" id="COG0697">
    <property type="taxonomic scope" value="Bacteria"/>
</dbReference>
<dbReference type="Pfam" id="PF00892">
    <property type="entry name" value="EamA"/>
    <property type="match status" value="2"/>
</dbReference>
<evidence type="ECO:0000313" key="3">
    <source>
        <dbReference type="EMBL" id="GAK57031.1"/>
    </source>
</evidence>
<protein>
    <recommendedName>
        <fullName evidence="2">EamA domain-containing protein</fullName>
    </recommendedName>
</protein>
<feature type="transmembrane region" description="Helical" evidence="1">
    <location>
        <begin position="276"/>
        <end position="294"/>
    </location>
</feature>
<feature type="transmembrane region" description="Helical" evidence="1">
    <location>
        <begin position="157"/>
        <end position="176"/>
    </location>
</feature>
<keyword evidence="1" id="KW-1133">Transmembrane helix</keyword>
<dbReference type="GO" id="GO:0016020">
    <property type="term" value="C:membrane"/>
    <property type="evidence" value="ECO:0007669"/>
    <property type="project" value="InterPro"/>
</dbReference>
<feature type="transmembrane region" description="Helical" evidence="1">
    <location>
        <begin position="220"/>
        <end position="240"/>
    </location>
</feature>
<gene>
    <name evidence="3" type="ORF">U27_03995</name>
</gene>
<reference evidence="3" key="1">
    <citation type="journal article" date="2015" name="PeerJ">
        <title>First genomic representation of candidate bacterial phylum KSB3 points to enhanced environmental sensing as a trigger of wastewater bulking.</title>
        <authorList>
            <person name="Sekiguchi Y."/>
            <person name="Ohashi A."/>
            <person name="Parks D.H."/>
            <person name="Yamauchi T."/>
            <person name="Tyson G.W."/>
            <person name="Hugenholtz P."/>
        </authorList>
    </citation>
    <scope>NUCLEOTIDE SEQUENCE [LARGE SCALE GENOMIC DNA]</scope>
</reference>
<feature type="transmembrane region" description="Helical" evidence="1">
    <location>
        <begin position="192"/>
        <end position="214"/>
    </location>
</feature>
<dbReference type="Proteomes" id="UP000030661">
    <property type="component" value="Unassembled WGS sequence"/>
</dbReference>
<sequence length="316" mass="35300">MNMKNQSSSWKGYVFVGLAALCWASSGTAAKFLFQSGVTSFELVQLRITLASTLLLLWLWLRQPERLKIARQDVLYFFILGGGAMASVQFTYLFAISKIHVAAAILLQYLAPVFIVLHAVIFAREALHRSTLLAMVGTLFGCYLVVGAYNLDLLRMNRLGILTGVLSGVSFAWYSLQGEYGMRRYHPRTVHFYSLAFAAVTWNILQAPFTAFFHSYSLTAWGWILYVAIVGTLLPFGLYFEGVNLIRSTRASIAATLEPIGAGILAYLFLREYMAWLQILGGILVIAAVIYLQLTQEHDEQAPDLLREKANARSQS</sequence>
<accession>A0A081BXH6</accession>
<feature type="transmembrane region" description="Helical" evidence="1">
    <location>
        <begin position="252"/>
        <end position="270"/>
    </location>
</feature>
<keyword evidence="1" id="KW-0812">Transmembrane</keyword>
<feature type="transmembrane region" description="Helical" evidence="1">
    <location>
        <begin position="101"/>
        <end position="120"/>
    </location>
</feature>
<dbReference type="InterPro" id="IPR000620">
    <property type="entry name" value="EamA_dom"/>
</dbReference>
<feature type="transmembrane region" description="Helical" evidence="1">
    <location>
        <begin position="132"/>
        <end position="151"/>
    </location>
</feature>
<dbReference type="InterPro" id="IPR037185">
    <property type="entry name" value="EmrE-like"/>
</dbReference>
<proteinExistence type="predicted"/>
<feature type="domain" description="EamA" evidence="2">
    <location>
        <begin position="159"/>
        <end position="291"/>
    </location>
</feature>
<dbReference type="HOGENOM" id="CLU_033863_9_1_0"/>
<evidence type="ECO:0000256" key="1">
    <source>
        <dbReference type="SAM" id="Phobius"/>
    </source>
</evidence>
<dbReference type="EMBL" id="DF820465">
    <property type="protein sequence ID" value="GAK57031.1"/>
    <property type="molecule type" value="Genomic_DNA"/>
</dbReference>
<feature type="transmembrane region" description="Helical" evidence="1">
    <location>
        <begin position="74"/>
        <end position="95"/>
    </location>
</feature>
<evidence type="ECO:0000259" key="2">
    <source>
        <dbReference type="Pfam" id="PF00892"/>
    </source>
</evidence>
<dbReference type="STRING" id="1499967.U27_03995"/>
<keyword evidence="1" id="KW-0472">Membrane</keyword>
<name>A0A081BXH6_VECG1</name>
<dbReference type="PANTHER" id="PTHR22911">
    <property type="entry name" value="ACYL-MALONYL CONDENSING ENZYME-RELATED"/>
    <property type="match status" value="1"/>
</dbReference>
<keyword evidence="4" id="KW-1185">Reference proteome</keyword>
<dbReference type="PANTHER" id="PTHR22911:SF79">
    <property type="entry name" value="MOBA-LIKE NTP TRANSFERASE DOMAIN-CONTAINING PROTEIN"/>
    <property type="match status" value="1"/>
</dbReference>